<accession>A0A1D8BEY9</accession>
<reference evidence="1" key="1">
    <citation type="journal article" date="2016" name="Conserv Genet Resour">
        <title>Characterization of the complete chloroplast genome of Cycas panzhihuaensis.</title>
        <authorList>
            <person name="Han J."/>
            <person name="Wang M."/>
            <person name="Qiu Q."/>
            <person name="Guo R."/>
        </authorList>
    </citation>
    <scope>NUCLEOTIDE SEQUENCE</scope>
</reference>
<geneLocation type="chloroplast" evidence="1"/>
<dbReference type="EMBL" id="KX713899">
    <property type="protein sequence ID" value="AOS53169.1"/>
    <property type="molecule type" value="Genomic_DNA"/>
</dbReference>
<name>A0A1D8BEY9_CYCPA</name>
<proteinExistence type="predicted"/>
<evidence type="ECO:0000313" key="1">
    <source>
        <dbReference type="EMBL" id="AOS53169.1"/>
    </source>
</evidence>
<protein>
    <submittedName>
        <fullName evidence="1">Uncharacterized protein</fullName>
    </submittedName>
</protein>
<dbReference type="GeneID" id="29292072"/>
<dbReference type="RefSeq" id="YP_009308220.1">
    <property type="nucleotide sequence ID" value="NC_031413.1"/>
</dbReference>
<keyword evidence="1" id="KW-0150">Chloroplast</keyword>
<sequence length="64" mass="7369">MLITIRPKFSNRFRPYRCTGTNHCDLAWGYRRCINNPSIMGDKSISTCQSCVTDFYRSINKGSS</sequence>
<dbReference type="AlphaFoldDB" id="A0A1D8BEY9"/>
<gene>
    <name evidence="1" type="primary">orf64c</name>
</gene>
<organism evidence="1">
    <name type="scientific">Cycas panzhihuaensis</name>
    <name type="common">Dukou cycad</name>
    <name type="synonym">Cycas baguanheensis</name>
    <dbReference type="NCBI Taxonomy" id="123604"/>
    <lineage>
        <taxon>Eukaryota</taxon>
        <taxon>Viridiplantae</taxon>
        <taxon>Streptophyta</taxon>
        <taxon>Embryophyta</taxon>
        <taxon>Tracheophyta</taxon>
        <taxon>Spermatophyta</taxon>
        <taxon>Cycadidae</taxon>
        <taxon>Cycadales</taxon>
        <taxon>Cycadaceae</taxon>
        <taxon>Cycas</taxon>
    </lineage>
</organism>
<keyword evidence="1" id="KW-0934">Plastid</keyword>